<dbReference type="GO" id="GO:0004525">
    <property type="term" value="F:ribonuclease III activity"/>
    <property type="evidence" value="ECO:0007669"/>
    <property type="project" value="UniProtKB-UniRule"/>
</dbReference>
<dbReference type="GO" id="GO:0005737">
    <property type="term" value="C:cytoplasm"/>
    <property type="evidence" value="ECO:0007669"/>
    <property type="project" value="UniProtKB-SubCell"/>
</dbReference>
<comment type="function">
    <text evidence="17 18">Digests double-stranded RNA. Involved in the processing of primary rRNA transcript to yield the immediate precursors to the large and small rRNAs (23S and 16S). Processes some mRNAs, and tRNAs when they are encoded in the rRNA operon. Processes pre-crRNA and tracrRNA of type II CRISPR loci if present in the organism.</text>
</comment>
<dbReference type="Proteomes" id="UP000430404">
    <property type="component" value="Unassembled WGS sequence"/>
</dbReference>
<feature type="domain" description="DRBM" evidence="19">
    <location>
        <begin position="162"/>
        <end position="231"/>
    </location>
</feature>
<keyword evidence="14 18" id="KW-0378">Hydrolase</keyword>
<evidence type="ECO:0000313" key="21">
    <source>
        <dbReference type="EMBL" id="ENU23231.1"/>
    </source>
</evidence>
<comment type="similarity">
    <text evidence="4">Belongs to the ribonuclease III family.</text>
</comment>
<evidence type="ECO:0000256" key="6">
    <source>
        <dbReference type="ARBA" id="ARBA00022490"/>
    </source>
</evidence>
<evidence type="ECO:0000256" key="16">
    <source>
        <dbReference type="ARBA" id="ARBA00022884"/>
    </source>
</evidence>
<feature type="active site" evidence="18">
    <location>
        <position position="51"/>
    </location>
</feature>
<keyword evidence="13 18" id="KW-0255">Endonuclease</keyword>
<evidence type="ECO:0000256" key="10">
    <source>
        <dbReference type="ARBA" id="ARBA00022722"/>
    </source>
</evidence>
<keyword evidence="8 18" id="KW-0507">mRNA processing</keyword>
<keyword evidence="16 18" id="KW-0694">RNA-binding</keyword>
<dbReference type="AlphaFoldDB" id="A0A653KAG3"/>
<keyword evidence="9 18" id="KW-0819">tRNA processing</keyword>
<feature type="active site" evidence="18">
    <location>
        <position position="123"/>
    </location>
</feature>
<evidence type="ECO:0000256" key="7">
    <source>
        <dbReference type="ARBA" id="ARBA00022552"/>
    </source>
</evidence>
<dbReference type="EC" id="3.1.26.3" evidence="18"/>
<reference evidence="21 24" key="1">
    <citation type="submission" date="2013-02" db="EMBL/GenBank/DDBJ databases">
        <title>The Genome Sequence of Acinetobacter sp. NIPH 809.</title>
        <authorList>
            <consortium name="The Broad Institute Genome Sequencing Platform"/>
            <consortium name="The Broad Institute Genome Sequencing Center for Infectious Disease"/>
            <person name="Cerqueira G."/>
            <person name="Feldgarden M."/>
            <person name="Courvalin P."/>
            <person name="Perichon B."/>
            <person name="Grillot-Courvalin C."/>
            <person name="Clermont D."/>
            <person name="Rocha E."/>
            <person name="Yoon E.-J."/>
            <person name="Nemec A."/>
            <person name="Walker B."/>
            <person name="Young S.K."/>
            <person name="Zeng Q."/>
            <person name="Gargeya S."/>
            <person name="Fitzgerald M."/>
            <person name="Haas B."/>
            <person name="Abouelleil A."/>
            <person name="Alvarado L."/>
            <person name="Arachchi H.M."/>
            <person name="Berlin A.M."/>
            <person name="Chapman S.B."/>
            <person name="Dewar J."/>
            <person name="Goldberg J."/>
            <person name="Griggs A."/>
            <person name="Gujja S."/>
            <person name="Hansen M."/>
            <person name="Howarth C."/>
            <person name="Imamovic A."/>
            <person name="Larimer J."/>
            <person name="McCowan C."/>
            <person name="Murphy C."/>
            <person name="Neiman D."/>
            <person name="Pearson M."/>
            <person name="Priest M."/>
            <person name="Roberts A."/>
            <person name="Saif S."/>
            <person name="Shea T."/>
            <person name="Sisk P."/>
            <person name="Sykes S."/>
            <person name="Wortman J."/>
            <person name="Nusbaum C."/>
            <person name="Birren B."/>
        </authorList>
    </citation>
    <scope>NUCLEOTIDE SEQUENCE [LARGE SCALE GENOMIC DNA]</scope>
    <source>
        <strain evidence="21 24">NIPH 809</strain>
    </source>
</reference>
<evidence type="ECO:0000256" key="9">
    <source>
        <dbReference type="ARBA" id="ARBA00022694"/>
    </source>
</evidence>
<keyword evidence="15 18" id="KW-0460">Magnesium</keyword>
<evidence type="ECO:0000256" key="2">
    <source>
        <dbReference type="ARBA" id="ARBA00001946"/>
    </source>
</evidence>
<dbReference type="PROSITE" id="PS50142">
    <property type="entry name" value="RNASE_3_2"/>
    <property type="match status" value="1"/>
</dbReference>
<dbReference type="InterPro" id="IPR011907">
    <property type="entry name" value="RNase_III"/>
</dbReference>
<feature type="binding site" evidence="18">
    <location>
        <position position="47"/>
    </location>
    <ligand>
        <name>Mg(2+)</name>
        <dbReference type="ChEBI" id="CHEBI:18420"/>
    </ligand>
</feature>
<comment type="subcellular location">
    <subcellularLocation>
        <location evidence="3 18">Cytoplasm</location>
    </subcellularLocation>
</comment>
<name>A0A653KAG3_9GAMM</name>
<dbReference type="CDD" id="cd10845">
    <property type="entry name" value="DSRM_RNAse_III_family"/>
    <property type="match status" value="1"/>
</dbReference>
<evidence type="ECO:0000313" key="24">
    <source>
        <dbReference type="Proteomes" id="UP000013034"/>
    </source>
</evidence>
<dbReference type="HAMAP" id="MF_00104">
    <property type="entry name" value="RNase_III"/>
    <property type="match status" value="1"/>
</dbReference>
<dbReference type="Pfam" id="PF00035">
    <property type="entry name" value="dsrm"/>
    <property type="match status" value="1"/>
</dbReference>
<sequence length="231" mass="26413">MTKNLQNKLNDTRLQGRIGHQFKQFDLLKLALTHRSVSHKHNYERLEFLGDSLLGMIVANYLYNAYPLENEGRLTRMRATLVRQEALGKIANDLQLSRSLILSTGELKSGGHHRESILADTVEAIIGAIYLDSNDLNLLERIVLKWYEPYLDHIEPTDQLKDPKSRLQEYLQARKKPLPVYEVVDIQGDAPNQHFKVECEVEGLPKIQGEGSSRRFAEQTAAAEILKLLEQ</sequence>
<accession>A0A653KAG3</accession>
<evidence type="ECO:0000256" key="3">
    <source>
        <dbReference type="ARBA" id="ARBA00004496"/>
    </source>
</evidence>
<dbReference type="PANTHER" id="PTHR14950">
    <property type="entry name" value="DICER-RELATED"/>
    <property type="match status" value="1"/>
</dbReference>
<comment type="cofactor">
    <cofactor evidence="2 18">
        <name>Mg(2+)</name>
        <dbReference type="ChEBI" id="CHEBI:18420"/>
    </cofactor>
</comment>
<keyword evidence="24" id="KW-1185">Reference proteome</keyword>
<dbReference type="NCBIfam" id="TIGR02191">
    <property type="entry name" value="RNaseIII"/>
    <property type="match status" value="1"/>
</dbReference>
<dbReference type="RefSeq" id="WP_004654517.1">
    <property type="nucleotide sequence ID" value="NZ_CP158965.1"/>
</dbReference>
<dbReference type="SUPFAM" id="SSF69065">
    <property type="entry name" value="RNase III domain-like"/>
    <property type="match status" value="1"/>
</dbReference>
<keyword evidence="12 18" id="KW-0699">rRNA-binding</keyword>
<evidence type="ECO:0000256" key="12">
    <source>
        <dbReference type="ARBA" id="ARBA00022730"/>
    </source>
</evidence>
<dbReference type="SMART" id="SM00535">
    <property type="entry name" value="RIBOc"/>
    <property type="match status" value="1"/>
</dbReference>
<keyword evidence="10 18" id="KW-0540">Nuclease</keyword>
<dbReference type="InterPro" id="IPR036389">
    <property type="entry name" value="RNase_III_sf"/>
</dbReference>
<dbReference type="GO" id="GO:0008033">
    <property type="term" value="P:tRNA processing"/>
    <property type="evidence" value="ECO:0007669"/>
    <property type="project" value="UniProtKB-KW"/>
</dbReference>
<dbReference type="FunFam" id="1.10.1520.10:FF:000001">
    <property type="entry name" value="Ribonuclease 3"/>
    <property type="match status" value="1"/>
</dbReference>
<reference evidence="22 25" key="2">
    <citation type="submission" date="2017-12" db="EMBL/GenBank/DDBJ databases">
        <title>Draft Genome sequences of multiple microbial strains isolated from spacecraft associated surfaces.</title>
        <authorList>
            <person name="Seuylemezian A."/>
            <person name="Vaishampayan P."/>
            <person name="Venkateswaran K."/>
        </authorList>
    </citation>
    <scope>NUCLEOTIDE SEQUENCE [LARGE SCALE GENOMIC DNA]</scope>
    <source>
        <strain evidence="22 25">2P01AA</strain>
    </source>
</reference>
<evidence type="ECO:0000256" key="1">
    <source>
        <dbReference type="ARBA" id="ARBA00000109"/>
    </source>
</evidence>
<comment type="subunit">
    <text evidence="5 18">Homodimer.</text>
</comment>
<dbReference type="FunFam" id="3.30.160.20:FF:000003">
    <property type="entry name" value="Ribonuclease 3"/>
    <property type="match status" value="1"/>
</dbReference>
<evidence type="ECO:0000256" key="15">
    <source>
        <dbReference type="ARBA" id="ARBA00022842"/>
    </source>
</evidence>
<accession>A0A1E7RAI8</accession>
<protein>
    <recommendedName>
        <fullName evidence="18">Ribonuclease 3</fullName>
        <ecNumber evidence="18">3.1.26.3</ecNumber>
    </recommendedName>
    <alternativeName>
        <fullName evidence="18">Ribonuclease III</fullName>
        <shortName evidence="18">RNase III</shortName>
    </alternativeName>
</protein>
<evidence type="ECO:0000313" key="26">
    <source>
        <dbReference type="Proteomes" id="UP000430404"/>
    </source>
</evidence>
<reference evidence="23 26" key="3">
    <citation type="submission" date="2019-10" db="EMBL/GenBank/DDBJ databases">
        <authorList>
            <person name="Karimi E."/>
        </authorList>
    </citation>
    <scope>NUCLEOTIDE SEQUENCE [LARGE SCALE GENOMIC DNA]</scope>
    <source>
        <strain evidence="23">Acinetobacter sp. 8BE</strain>
    </source>
</reference>
<evidence type="ECO:0000256" key="4">
    <source>
        <dbReference type="ARBA" id="ARBA00010183"/>
    </source>
</evidence>
<evidence type="ECO:0000256" key="17">
    <source>
        <dbReference type="ARBA" id="ARBA00049596"/>
    </source>
</evidence>
<dbReference type="SUPFAM" id="SSF54768">
    <property type="entry name" value="dsRNA-binding domain-like"/>
    <property type="match status" value="1"/>
</dbReference>
<dbReference type="EMBL" id="PISJ01000012">
    <property type="protein sequence ID" value="PKF33978.1"/>
    <property type="molecule type" value="Genomic_DNA"/>
</dbReference>
<proteinExistence type="inferred from homology"/>
<feature type="domain" description="RNase III" evidence="20">
    <location>
        <begin position="11"/>
        <end position="134"/>
    </location>
</feature>
<dbReference type="SMART" id="SM00358">
    <property type="entry name" value="DSRM"/>
    <property type="match status" value="1"/>
</dbReference>
<evidence type="ECO:0000313" key="23">
    <source>
        <dbReference type="EMBL" id="VXA57983.1"/>
    </source>
</evidence>
<evidence type="ECO:0000256" key="14">
    <source>
        <dbReference type="ARBA" id="ARBA00022801"/>
    </source>
</evidence>
<keyword evidence="6 18" id="KW-0963">Cytoplasm</keyword>
<dbReference type="PROSITE" id="PS50137">
    <property type="entry name" value="DS_RBD"/>
    <property type="match status" value="1"/>
</dbReference>
<comment type="catalytic activity">
    <reaction evidence="1 18">
        <text>Endonucleolytic cleavage to 5'-phosphomonoester.</text>
        <dbReference type="EC" id="3.1.26.3"/>
    </reaction>
</comment>
<feature type="binding site" evidence="18">
    <location>
        <position position="120"/>
    </location>
    <ligand>
        <name>Mg(2+)</name>
        <dbReference type="ChEBI" id="CHEBI:18420"/>
    </ligand>
</feature>
<dbReference type="EMBL" id="CABWKZ010000045">
    <property type="protein sequence ID" value="VXA57983.1"/>
    <property type="molecule type" value="Genomic_DNA"/>
</dbReference>
<evidence type="ECO:0000313" key="25">
    <source>
        <dbReference type="Proteomes" id="UP000233553"/>
    </source>
</evidence>
<evidence type="ECO:0000256" key="8">
    <source>
        <dbReference type="ARBA" id="ARBA00022664"/>
    </source>
</evidence>
<dbReference type="GO" id="GO:0046872">
    <property type="term" value="F:metal ion binding"/>
    <property type="evidence" value="ECO:0007669"/>
    <property type="project" value="UniProtKB-KW"/>
</dbReference>
<dbReference type="PANTHER" id="PTHR14950:SF37">
    <property type="entry name" value="ENDORIBONUCLEASE DICER"/>
    <property type="match status" value="1"/>
</dbReference>
<evidence type="ECO:0000256" key="11">
    <source>
        <dbReference type="ARBA" id="ARBA00022723"/>
    </source>
</evidence>
<dbReference type="GO" id="GO:0042802">
    <property type="term" value="F:identical protein binding"/>
    <property type="evidence" value="ECO:0007669"/>
    <property type="project" value="UniProtKB-ARBA"/>
</dbReference>
<dbReference type="EMBL" id="APOI01000017">
    <property type="protein sequence ID" value="ENU23231.1"/>
    <property type="molecule type" value="Genomic_DNA"/>
</dbReference>
<dbReference type="Proteomes" id="UP000013034">
    <property type="component" value="Unassembled WGS sequence"/>
</dbReference>
<evidence type="ECO:0000256" key="18">
    <source>
        <dbReference type="HAMAP-Rule" id="MF_00104"/>
    </source>
</evidence>
<evidence type="ECO:0000259" key="20">
    <source>
        <dbReference type="PROSITE" id="PS50142"/>
    </source>
</evidence>
<feature type="binding site" evidence="18">
    <location>
        <position position="123"/>
    </location>
    <ligand>
        <name>Mg(2+)</name>
        <dbReference type="ChEBI" id="CHEBI:18420"/>
    </ligand>
</feature>
<dbReference type="InterPro" id="IPR000999">
    <property type="entry name" value="RNase_III_dom"/>
</dbReference>
<gene>
    <name evidence="18 23" type="primary">rnc</name>
    <name evidence="23" type="ORF">ACI8B_50468</name>
    <name evidence="22" type="ORF">CW311_09015</name>
    <name evidence="21" type="ORF">F993_02100</name>
</gene>
<dbReference type="GO" id="GO:0006397">
    <property type="term" value="P:mRNA processing"/>
    <property type="evidence" value="ECO:0007669"/>
    <property type="project" value="UniProtKB-UniRule"/>
</dbReference>
<dbReference type="InterPro" id="IPR014720">
    <property type="entry name" value="dsRBD_dom"/>
</dbReference>
<evidence type="ECO:0000256" key="13">
    <source>
        <dbReference type="ARBA" id="ARBA00022759"/>
    </source>
</evidence>
<dbReference type="CDD" id="cd00593">
    <property type="entry name" value="RIBOc"/>
    <property type="match status" value="1"/>
</dbReference>
<dbReference type="GO" id="GO:0006364">
    <property type="term" value="P:rRNA processing"/>
    <property type="evidence" value="ECO:0007669"/>
    <property type="project" value="UniProtKB-UniRule"/>
</dbReference>
<dbReference type="GO" id="GO:0019843">
    <property type="term" value="F:rRNA binding"/>
    <property type="evidence" value="ECO:0007669"/>
    <property type="project" value="UniProtKB-KW"/>
</dbReference>
<dbReference type="Pfam" id="PF14622">
    <property type="entry name" value="Ribonucleas_3_3"/>
    <property type="match status" value="1"/>
</dbReference>
<evidence type="ECO:0000256" key="5">
    <source>
        <dbReference type="ARBA" id="ARBA00011738"/>
    </source>
</evidence>
<organism evidence="23 26">
    <name type="scientific">Acinetobacter proteolyticus</name>
    <dbReference type="NCBI Taxonomy" id="1776741"/>
    <lineage>
        <taxon>Bacteria</taxon>
        <taxon>Pseudomonadati</taxon>
        <taxon>Pseudomonadota</taxon>
        <taxon>Gammaproteobacteria</taxon>
        <taxon>Moraxellales</taxon>
        <taxon>Moraxellaceae</taxon>
        <taxon>Acinetobacter</taxon>
    </lineage>
</organism>
<dbReference type="PROSITE" id="PS00517">
    <property type="entry name" value="RNASE_3_1"/>
    <property type="match status" value="1"/>
</dbReference>
<dbReference type="Gene3D" id="1.10.1520.10">
    <property type="entry name" value="Ribonuclease III domain"/>
    <property type="match status" value="1"/>
</dbReference>
<evidence type="ECO:0000313" key="22">
    <source>
        <dbReference type="EMBL" id="PKF33978.1"/>
    </source>
</evidence>
<evidence type="ECO:0000259" key="19">
    <source>
        <dbReference type="PROSITE" id="PS50137"/>
    </source>
</evidence>
<keyword evidence="11 18" id="KW-0479">Metal-binding</keyword>
<dbReference type="Proteomes" id="UP000233553">
    <property type="component" value="Unassembled WGS sequence"/>
</dbReference>
<dbReference type="OrthoDB" id="9805026at2"/>
<keyword evidence="7 18" id="KW-0698">rRNA processing</keyword>
<dbReference type="Gene3D" id="3.30.160.20">
    <property type="match status" value="1"/>
</dbReference>